<evidence type="ECO:0000256" key="1">
    <source>
        <dbReference type="ARBA" id="ARBA00022723"/>
    </source>
</evidence>
<keyword evidence="1" id="KW-0479">Metal-binding</keyword>
<dbReference type="EMBL" id="BNCQ01000054">
    <property type="protein sequence ID" value="GIM14008.1"/>
    <property type="molecule type" value="Genomic_DNA"/>
</dbReference>
<evidence type="ECO:0000313" key="9">
    <source>
        <dbReference type="Proteomes" id="UP000722791"/>
    </source>
</evidence>
<reference evidence="8" key="1">
    <citation type="journal article" date="2021" name="Proc. Natl. Acad. Sci. U.S.A.">
        <title>Three genomes in the algal genus Volvox reveal the fate of a haploid sex-determining region after a transition to homothallism.</title>
        <authorList>
            <person name="Yamamoto K."/>
            <person name="Hamaji T."/>
            <person name="Kawai-Toyooka H."/>
            <person name="Matsuzaki R."/>
            <person name="Takahashi F."/>
            <person name="Nishimura Y."/>
            <person name="Kawachi M."/>
            <person name="Noguchi H."/>
            <person name="Minakuchi Y."/>
            <person name="Umen J.G."/>
            <person name="Toyoda A."/>
            <person name="Nozaki H."/>
        </authorList>
    </citation>
    <scope>NUCLEOTIDE SEQUENCE</scope>
    <source>
        <strain evidence="8">NIES-3785</strain>
        <strain evidence="7">NIES-3786</strain>
    </source>
</reference>
<dbReference type="Proteomes" id="UP000722791">
    <property type="component" value="Unassembled WGS sequence"/>
</dbReference>
<dbReference type="InterPro" id="IPR002893">
    <property type="entry name" value="Znf_MYND"/>
</dbReference>
<evidence type="ECO:0000256" key="3">
    <source>
        <dbReference type="ARBA" id="ARBA00022833"/>
    </source>
</evidence>
<evidence type="ECO:0000313" key="7">
    <source>
        <dbReference type="EMBL" id="GIL91007.1"/>
    </source>
</evidence>
<evidence type="ECO:0000256" key="5">
    <source>
        <dbReference type="SAM" id="MobiDB-lite"/>
    </source>
</evidence>
<keyword evidence="2 4" id="KW-0863">Zinc-finger</keyword>
<proteinExistence type="predicted"/>
<comment type="caution">
    <text evidence="8">The sequence shown here is derived from an EMBL/GenBank/DDBJ whole genome shotgun (WGS) entry which is preliminary data.</text>
</comment>
<feature type="region of interest" description="Disordered" evidence="5">
    <location>
        <begin position="1"/>
        <end position="24"/>
    </location>
</feature>
<dbReference type="OrthoDB" id="563472at2759"/>
<keyword evidence="3" id="KW-0862">Zinc</keyword>
<organism evidence="8 9">
    <name type="scientific">Volvox reticuliferus</name>
    <dbReference type="NCBI Taxonomy" id="1737510"/>
    <lineage>
        <taxon>Eukaryota</taxon>
        <taxon>Viridiplantae</taxon>
        <taxon>Chlorophyta</taxon>
        <taxon>core chlorophytes</taxon>
        <taxon>Chlorophyceae</taxon>
        <taxon>CS clade</taxon>
        <taxon>Chlamydomonadales</taxon>
        <taxon>Volvocaceae</taxon>
        <taxon>Volvox</taxon>
    </lineage>
</organism>
<evidence type="ECO:0000256" key="4">
    <source>
        <dbReference type="PROSITE-ProRule" id="PRU00134"/>
    </source>
</evidence>
<dbReference type="Proteomes" id="UP000747110">
    <property type="component" value="Unassembled WGS sequence"/>
</dbReference>
<evidence type="ECO:0000259" key="6">
    <source>
        <dbReference type="PROSITE" id="PS50865"/>
    </source>
</evidence>
<protein>
    <recommendedName>
        <fullName evidence="6">MYND-type domain-containing protein</fullName>
    </recommendedName>
</protein>
<name>A0A8J4GVH7_9CHLO</name>
<feature type="compositionally biased region" description="Low complexity" evidence="5">
    <location>
        <begin position="682"/>
        <end position="701"/>
    </location>
</feature>
<dbReference type="AlphaFoldDB" id="A0A8J4GVH7"/>
<feature type="region of interest" description="Disordered" evidence="5">
    <location>
        <begin position="665"/>
        <end position="706"/>
    </location>
</feature>
<dbReference type="GO" id="GO:0008270">
    <property type="term" value="F:zinc ion binding"/>
    <property type="evidence" value="ECO:0007669"/>
    <property type="project" value="UniProtKB-KW"/>
</dbReference>
<dbReference type="PROSITE" id="PS50865">
    <property type="entry name" value="ZF_MYND_2"/>
    <property type="match status" value="1"/>
</dbReference>
<dbReference type="EMBL" id="BNCP01000061">
    <property type="protein sequence ID" value="GIL91007.1"/>
    <property type="molecule type" value="Genomic_DNA"/>
</dbReference>
<gene>
    <name evidence="7" type="ORF">Vretifemale_18700</name>
    <name evidence="8" type="ORF">Vretimale_17022</name>
</gene>
<accession>A0A8J4GVH7</accession>
<evidence type="ECO:0000313" key="8">
    <source>
        <dbReference type="EMBL" id="GIM14008.1"/>
    </source>
</evidence>
<evidence type="ECO:0000313" key="10">
    <source>
        <dbReference type="Proteomes" id="UP000747110"/>
    </source>
</evidence>
<keyword evidence="10" id="KW-1185">Reference proteome</keyword>
<evidence type="ECO:0000256" key="2">
    <source>
        <dbReference type="ARBA" id="ARBA00022771"/>
    </source>
</evidence>
<sequence length="1025" mass="112023">MHPMPSRGSFRRTDANTRAAVPATQQPPFCEHLQRIVSGNHSFTPAEIQDTVNTVSRLAASASGGTFLYSANTQTVAGVVALWGLAVRNSGPAAQGVGEEARSCYRKLRRALLANVWAFFKMPAGAPGTSMQHLLMDLILRTHVVRGYAILLSELTEALRDRLNRRTVQAALEAMNEAVSLIYSLHTYVCSKHTCVTSQPRGPAGLFTLLHKELHVSKLFDTWSLCYLHCSKCEDVADQAARTLYRFTAILWDDSYPDALAELYMASPQLQYLTTLHCVHILNTLDGTGMYGLPDGANSLPLMTSDGRLFCANDPRTLSLALLAITLDCWCAIVDSGLNILMHADVADNMLAGLRFVLGQKVPQGLTASDLKQWALSQVRLAARADGISPLKARCVFEVCIRTICAVAHNIVRFGARMELQPSLITSAIRSSLICACLCLNFLACLDLRFDDMSMRRSDLQRPMKLWNMYLFAVETALELQQPSLRPDQLWRQRLPEQQQPLQPHSGSCRDQNGPKPHVNPMWYDILIKCPVFMVPEVKNPATERTWPSPDLMAMTAVDAGLIGLLERLMREKGCFDPVPGSVQWNKVMICGPPDHLTALLATAAKAMRRVEARWLHDRDSRQRRALPIREHLLDDLLAPLEWLSQVLDVGALCEAIEAGADHESTGDAASALGTEGEDADSSSIDDAGGSSGSSSSSSGSRGHADEHVWGKSLGRSLGLFYSFTAAHILGPASRLFRHAVMALSVSTQPPGYVLFPKLAPEYACNFIDWCMLLLTTYVRKAEMTELIEDSRSSTLLNNATATTAIPMSAAAIDEAAEWKELLLGNGVDLISVLSTCVEALRCTFHAEETPLAKSIVEALGMACRAFPKELFQAVPGLESEAAMQGGDSKDSTRTRLQFEVLVPLLGPNGLTPDAALLSALTQDRPDPKVGDASGGSKCKVEDGLRRFQAAAAMMEPPSRVRKLLPLRMCCNPSCVNLTGKSERFLPRVQCGGRGGCCGATYCSQQCKDVHWRMRHCRECEGEAG</sequence>
<feature type="domain" description="MYND-type" evidence="6">
    <location>
        <begin position="975"/>
        <end position="1020"/>
    </location>
</feature>